<accession>A0ABQ8TTM9</accession>
<evidence type="ECO:0000313" key="2">
    <source>
        <dbReference type="Proteomes" id="UP001148838"/>
    </source>
</evidence>
<sequence>MYYELLSRNVAMTVDIYCQQLRCLAAVIEEKRPGRLHQVLLQHDNAHPHSANIRKAVIQEFDWEFRHPVGEIKPSTAFCYELQTSGKSCPQQVRTSFDVVTSDGSLPKANQTIGLPLLHNPHVPISVSKCIHLSSFATCGNLNSNRYIRDVLDPRYCPSFTQLHMPYFSRTMPGHMWRGLCTPSSKNDWYHCFPGLQVRQTCRPSNVSEIWLVGNLFVIVLQHPLMMLCGLTNCVEEDFSGTYPGPL</sequence>
<dbReference type="Proteomes" id="UP001148838">
    <property type="component" value="Unassembled WGS sequence"/>
</dbReference>
<keyword evidence="2" id="KW-1185">Reference proteome</keyword>
<proteinExistence type="predicted"/>
<dbReference type="InterPro" id="IPR036397">
    <property type="entry name" value="RNaseH_sf"/>
</dbReference>
<dbReference type="EMBL" id="JAJSOF020000003">
    <property type="protein sequence ID" value="KAJ4450055.1"/>
    <property type="molecule type" value="Genomic_DNA"/>
</dbReference>
<evidence type="ECO:0000313" key="1">
    <source>
        <dbReference type="EMBL" id="KAJ4450055.1"/>
    </source>
</evidence>
<reference evidence="1 2" key="1">
    <citation type="journal article" date="2022" name="Allergy">
        <title>Genome assembly and annotation of Periplaneta americana reveal a comprehensive cockroach allergen profile.</title>
        <authorList>
            <person name="Wang L."/>
            <person name="Xiong Q."/>
            <person name="Saelim N."/>
            <person name="Wang L."/>
            <person name="Nong W."/>
            <person name="Wan A.T."/>
            <person name="Shi M."/>
            <person name="Liu X."/>
            <person name="Cao Q."/>
            <person name="Hui J.H.L."/>
            <person name="Sookrung N."/>
            <person name="Leung T.F."/>
            <person name="Tungtrongchitr A."/>
            <person name="Tsui S.K.W."/>
        </authorList>
    </citation>
    <scope>NUCLEOTIDE SEQUENCE [LARGE SCALE GENOMIC DNA]</scope>
    <source>
        <strain evidence="1">PWHHKU_190912</strain>
    </source>
</reference>
<organism evidence="1 2">
    <name type="scientific">Periplaneta americana</name>
    <name type="common">American cockroach</name>
    <name type="synonym">Blatta americana</name>
    <dbReference type="NCBI Taxonomy" id="6978"/>
    <lineage>
        <taxon>Eukaryota</taxon>
        <taxon>Metazoa</taxon>
        <taxon>Ecdysozoa</taxon>
        <taxon>Arthropoda</taxon>
        <taxon>Hexapoda</taxon>
        <taxon>Insecta</taxon>
        <taxon>Pterygota</taxon>
        <taxon>Neoptera</taxon>
        <taxon>Polyneoptera</taxon>
        <taxon>Dictyoptera</taxon>
        <taxon>Blattodea</taxon>
        <taxon>Blattoidea</taxon>
        <taxon>Blattidae</taxon>
        <taxon>Blattinae</taxon>
        <taxon>Periplaneta</taxon>
    </lineage>
</organism>
<evidence type="ECO:0008006" key="3">
    <source>
        <dbReference type="Google" id="ProtNLM"/>
    </source>
</evidence>
<gene>
    <name evidence="1" type="ORF">ANN_01462</name>
</gene>
<dbReference type="Gene3D" id="3.30.420.10">
    <property type="entry name" value="Ribonuclease H-like superfamily/Ribonuclease H"/>
    <property type="match status" value="1"/>
</dbReference>
<name>A0ABQ8TTM9_PERAM</name>
<comment type="caution">
    <text evidence="1">The sequence shown here is derived from an EMBL/GenBank/DDBJ whole genome shotgun (WGS) entry which is preliminary data.</text>
</comment>
<protein>
    <recommendedName>
        <fullName evidence="3">Mariner Mos1 transposase</fullName>
    </recommendedName>
</protein>